<dbReference type="SUPFAM" id="SSF49764">
    <property type="entry name" value="HSP20-like chaperones"/>
    <property type="match status" value="1"/>
</dbReference>
<dbReference type="PROSITE" id="PS01031">
    <property type="entry name" value="SHSP"/>
    <property type="match status" value="1"/>
</dbReference>
<feature type="region of interest" description="Disordered" evidence="6">
    <location>
        <begin position="126"/>
        <end position="147"/>
    </location>
</feature>
<accession>A0AAW1J945</accession>
<keyword evidence="2" id="KW-1003">Cell membrane</keyword>
<keyword evidence="7" id="KW-0472">Membrane</keyword>
<dbReference type="Gene3D" id="2.60.40.790">
    <property type="match status" value="1"/>
</dbReference>
<protein>
    <recommendedName>
        <fullName evidence="8">SHSP domain-containing protein</fullName>
    </recommendedName>
</protein>
<dbReference type="GO" id="GO:0005886">
    <property type="term" value="C:plasma membrane"/>
    <property type="evidence" value="ECO:0007669"/>
    <property type="project" value="UniProtKB-SubCell"/>
</dbReference>
<sequence>MAYKNKANMATKVSASSSSSSYVDFEPKCELKEEAGSATLIISLPGFKKEQLRVQVSNTGVLKVTGEKPENPEGTIKNRFVKETTVPNGCDVNQIRAKFAQGELRVIMPIKVMTAPPPVADVQQQEAAQMPKPHEPTTSTNHDQMVANNDHQHGKTLEEIKDKIEQKNEQIGGFIETTLARLQGKKSNNNVVIGFGVVVAAIVVVGAYMAFNYGSSTSSPSSYMEE</sequence>
<evidence type="ECO:0000256" key="6">
    <source>
        <dbReference type="SAM" id="MobiDB-lite"/>
    </source>
</evidence>
<evidence type="ECO:0000256" key="4">
    <source>
        <dbReference type="PROSITE-ProRule" id="PRU00285"/>
    </source>
</evidence>
<dbReference type="GO" id="GO:0034605">
    <property type="term" value="P:cellular response to heat"/>
    <property type="evidence" value="ECO:0007669"/>
    <property type="project" value="TreeGrafter"/>
</dbReference>
<dbReference type="EMBL" id="JBDFQZ010000008">
    <property type="protein sequence ID" value="KAK9699325.1"/>
    <property type="molecule type" value="Genomic_DNA"/>
</dbReference>
<dbReference type="GO" id="GO:0006952">
    <property type="term" value="P:defense response"/>
    <property type="evidence" value="ECO:0007669"/>
    <property type="project" value="UniProtKB-KW"/>
</dbReference>
<gene>
    <name evidence="9" type="ORF">RND81_08G167300</name>
</gene>
<dbReference type="PANTHER" id="PTHR43670">
    <property type="entry name" value="HEAT SHOCK PROTEIN 26"/>
    <property type="match status" value="1"/>
</dbReference>
<feature type="transmembrane region" description="Helical" evidence="7">
    <location>
        <begin position="191"/>
        <end position="211"/>
    </location>
</feature>
<evidence type="ECO:0000256" key="3">
    <source>
        <dbReference type="ARBA" id="ARBA00022821"/>
    </source>
</evidence>
<evidence type="ECO:0000256" key="5">
    <source>
        <dbReference type="RuleBase" id="RU003616"/>
    </source>
</evidence>
<dbReference type="CDD" id="cd06464">
    <property type="entry name" value="ACD_sHsps-like"/>
    <property type="match status" value="1"/>
</dbReference>
<organism evidence="9 10">
    <name type="scientific">Saponaria officinalis</name>
    <name type="common">Common soapwort</name>
    <name type="synonym">Lychnis saponaria</name>
    <dbReference type="NCBI Taxonomy" id="3572"/>
    <lineage>
        <taxon>Eukaryota</taxon>
        <taxon>Viridiplantae</taxon>
        <taxon>Streptophyta</taxon>
        <taxon>Embryophyta</taxon>
        <taxon>Tracheophyta</taxon>
        <taxon>Spermatophyta</taxon>
        <taxon>Magnoliopsida</taxon>
        <taxon>eudicotyledons</taxon>
        <taxon>Gunneridae</taxon>
        <taxon>Pentapetalae</taxon>
        <taxon>Caryophyllales</taxon>
        <taxon>Caryophyllaceae</taxon>
        <taxon>Caryophylleae</taxon>
        <taxon>Saponaria</taxon>
    </lineage>
</organism>
<keyword evidence="10" id="KW-1185">Reference proteome</keyword>
<evidence type="ECO:0000313" key="10">
    <source>
        <dbReference type="Proteomes" id="UP001443914"/>
    </source>
</evidence>
<comment type="similarity">
    <text evidence="4 5">Belongs to the small heat shock protein (HSP20) family.</text>
</comment>
<evidence type="ECO:0000256" key="2">
    <source>
        <dbReference type="ARBA" id="ARBA00022475"/>
    </source>
</evidence>
<proteinExistence type="inferred from homology"/>
<comment type="caution">
    <text evidence="9">The sequence shown here is derived from an EMBL/GenBank/DDBJ whole genome shotgun (WGS) entry which is preliminary data.</text>
</comment>
<dbReference type="Proteomes" id="UP001443914">
    <property type="component" value="Unassembled WGS sequence"/>
</dbReference>
<keyword evidence="3" id="KW-0611">Plant defense</keyword>
<evidence type="ECO:0000256" key="1">
    <source>
        <dbReference type="ARBA" id="ARBA00004162"/>
    </source>
</evidence>
<keyword evidence="7" id="KW-0812">Transmembrane</keyword>
<name>A0AAW1J945_SAPOF</name>
<evidence type="ECO:0000259" key="8">
    <source>
        <dbReference type="PROSITE" id="PS01031"/>
    </source>
</evidence>
<dbReference type="PANTHER" id="PTHR43670:SF114">
    <property type="entry name" value="OS05G0592000 PROTEIN"/>
    <property type="match status" value="1"/>
</dbReference>
<evidence type="ECO:0000313" key="9">
    <source>
        <dbReference type="EMBL" id="KAK9699325.1"/>
    </source>
</evidence>
<dbReference type="InterPro" id="IPR002068">
    <property type="entry name" value="A-crystallin/Hsp20_dom"/>
</dbReference>
<keyword evidence="7" id="KW-1133">Transmembrane helix</keyword>
<dbReference type="Pfam" id="PF00011">
    <property type="entry name" value="HSP20"/>
    <property type="match status" value="1"/>
</dbReference>
<feature type="domain" description="SHSP" evidence="8">
    <location>
        <begin position="20"/>
        <end position="125"/>
    </location>
</feature>
<evidence type="ECO:0000256" key="7">
    <source>
        <dbReference type="SAM" id="Phobius"/>
    </source>
</evidence>
<reference evidence="9" key="1">
    <citation type="submission" date="2024-03" db="EMBL/GenBank/DDBJ databases">
        <title>WGS assembly of Saponaria officinalis var. Norfolk2.</title>
        <authorList>
            <person name="Jenkins J."/>
            <person name="Shu S."/>
            <person name="Grimwood J."/>
            <person name="Barry K."/>
            <person name="Goodstein D."/>
            <person name="Schmutz J."/>
            <person name="Leebens-Mack J."/>
            <person name="Osbourn A."/>
        </authorList>
    </citation>
    <scope>NUCLEOTIDE SEQUENCE [LARGE SCALE GENOMIC DNA]</scope>
    <source>
        <strain evidence="9">JIC</strain>
    </source>
</reference>
<comment type="subcellular location">
    <subcellularLocation>
        <location evidence="1">Cell membrane</location>
        <topology evidence="1">Single-pass membrane protein</topology>
    </subcellularLocation>
</comment>
<feature type="compositionally biased region" description="Polar residues" evidence="6">
    <location>
        <begin position="136"/>
        <end position="147"/>
    </location>
</feature>
<dbReference type="AlphaFoldDB" id="A0AAW1J945"/>
<dbReference type="InterPro" id="IPR008978">
    <property type="entry name" value="HSP20-like_chaperone"/>
</dbReference>